<evidence type="ECO:0000256" key="1">
    <source>
        <dbReference type="ARBA" id="ARBA00004651"/>
    </source>
</evidence>
<evidence type="ECO:0000256" key="3">
    <source>
        <dbReference type="ARBA" id="ARBA00022692"/>
    </source>
</evidence>
<keyword evidence="5 6" id="KW-0472">Membrane</keyword>
<evidence type="ECO:0000313" key="9">
    <source>
        <dbReference type="Proteomes" id="UP000576152"/>
    </source>
</evidence>
<evidence type="ECO:0000313" key="8">
    <source>
        <dbReference type="EMBL" id="MBB3711062.1"/>
    </source>
</evidence>
<dbReference type="EMBL" id="JACIBX010000002">
    <property type="protein sequence ID" value="MBB3711062.1"/>
    <property type="molecule type" value="Genomic_DNA"/>
</dbReference>
<feature type="domain" description="VTT" evidence="7">
    <location>
        <begin position="87"/>
        <end position="203"/>
    </location>
</feature>
<evidence type="ECO:0000256" key="4">
    <source>
        <dbReference type="ARBA" id="ARBA00022989"/>
    </source>
</evidence>
<keyword evidence="3 6" id="KW-0812">Transmembrane</keyword>
<sequence length="252" mass="26509">MTVKPATSTEAPKSEARQGWARYAPIALIAIVALGGAFLLRDVLSFETLRDNRDALIAWRDSNYPLAAMVFVGLYVVIVAFSLPGATVATLTGGFLFGTFPGVFYNVLGATTGAVLIFLAARAGLGQRLSRGMDTSEGRLKKIRDGIQENQWSMLFLLRLLPVVPFFMANLLPALVGVRLVPFLVTTLLGIAPGALVFTSVGAGLGAVFAAGETPDLGIIFEPQVLLPLLGLAALSALPLVIKAVTGRKGLA</sequence>
<keyword evidence="9" id="KW-1185">Reference proteome</keyword>
<feature type="transmembrane region" description="Helical" evidence="6">
    <location>
        <begin position="20"/>
        <end position="44"/>
    </location>
</feature>
<comment type="similarity">
    <text evidence="6">Belongs to the TVP38/TMEM64 family.</text>
</comment>
<keyword evidence="2 6" id="KW-1003">Cell membrane</keyword>
<proteinExistence type="inferred from homology"/>
<comment type="caution">
    <text evidence="8">The sequence shown here is derived from an EMBL/GenBank/DDBJ whole genome shotgun (WGS) entry which is preliminary data.</text>
</comment>
<feature type="transmembrane region" description="Helical" evidence="6">
    <location>
        <begin position="64"/>
        <end position="83"/>
    </location>
</feature>
<dbReference type="InterPro" id="IPR015414">
    <property type="entry name" value="TMEM64"/>
</dbReference>
<feature type="transmembrane region" description="Helical" evidence="6">
    <location>
        <begin position="224"/>
        <end position="242"/>
    </location>
</feature>
<dbReference type="Pfam" id="PF09335">
    <property type="entry name" value="VTT_dom"/>
    <property type="match status" value="1"/>
</dbReference>
<protein>
    <recommendedName>
        <fullName evidence="6">TVP38/TMEM64 family membrane protein</fullName>
    </recommendedName>
</protein>
<evidence type="ECO:0000256" key="6">
    <source>
        <dbReference type="RuleBase" id="RU366058"/>
    </source>
</evidence>
<evidence type="ECO:0000256" key="5">
    <source>
        <dbReference type="ARBA" id="ARBA00023136"/>
    </source>
</evidence>
<comment type="subcellular location">
    <subcellularLocation>
        <location evidence="1 6">Cell membrane</location>
        <topology evidence="1 6">Multi-pass membrane protein</topology>
    </subcellularLocation>
</comment>
<organism evidence="8 9">
    <name type="scientific">Limimaricola variabilis</name>
    <dbReference type="NCBI Taxonomy" id="1492771"/>
    <lineage>
        <taxon>Bacteria</taxon>
        <taxon>Pseudomonadati</taxon>
        <taxon>Pseudomonadota</taxon>
        <taxon>Alphaproteobacteria</taxon>
        <taxon>Rhodobacterales</taxon>
        <taxon>Paracoccaceae</taxon>
        <taxon>Limimaricola</taxon>
    </lineage>
</organism>
<dbReference type="PANTHER" id="PTHR12677">
    <property type="entry name" value="GOLGI APPARATUS MEMBRANE PROTEIN TVP38-RELATED"/>
    <property type="match status" value="1"/>
</dbReference>
<name>A0ABR6HKI5_9RHOB</name>
<keyword evidence="4 6" id="KW-1133">Transmembrane helix</keyword>
<dbReference type="PANTHER" id="PTHR12677:SF59">
    <property type="entry name" value="GOLGI APPARATUS MEMBRANE PROTEIN TVP38-RELATED"/>
    <property type="match status" value="1"/>
</dbReference>
<gene>
    <name evidence="8" type="ORF">FHS00_000624</name>
</gene>
<reference evidence="8 9" key="1">
    <citation type="submission" date="2020-08" db="EMBL/GenBank/DDBJ databases">
        <title>Genomic Encyclopedia of Type Strains, Phase III (KMG-III): the genomes of soil and plant-associated and newly described type strains.</title>
        <authorList>
            <person name="Whitman W."/>
        </authorList>
    </citation>
    <scope>NUCLEOTIDE SEQUENCE [LARGE SCALE GENOMIC DNA]</scope>
    <source>
        <strain evidence="8 9">CECT 8572</strain>
    </source>
</reference>
<feature type="transmembrane region" description="Helical" evidence="6">
    <location>
        <begin position="103"/>
        <end position="121"/>
    </location>
</feature>
<feature type="transmembrane region" description="Helical" evidence="6">
    <location>
        <begin position="188"/>
        <end position="212"/>
    </location>
</feature>
<feature type="transmembrane region" description="Helical" evidence="6">
    <location>
        <begin position="152"/>
        <end position="176"/>
    </location>
</feature>
<evidence type="ECO:0000256" key="2">
    <source>
        <dbReference type="ARBA" id="ARBA00022475"/>
    </source>
</evidence>
<evidence type="ECO:0000259" key="7">
    <source>
        <dbReference type="Pfam" id="PF09335"/>
    </source>
</evidence>
<accession>A0ABR6HKI5</accession>
<dbReference type="Proteomes" id="UP000576152">
    <property type="component" value="Unassembled WGS sequence"/>
</dbReference>
<dbReference type="InterPro" id="IPR032816">
    <property type="entry name" value="VTT_dom"/>
</dbReference>
<dbReference type="RefSeq" id="WP_183469823.1">
    <property type="nucleotide sequence ID" value="NZ_CP139691.1"/>
</dbReference>